<keyword evidence="1" id="KW-1133">Transmembrane helix</keyword>
<accession>A0ABR7VID6</accession>
<keyword evidence="1" id="KW-0812">Transmembrane</keyword>
<keyword evidence="1" id="KW-0472">Membrane</keyword>
<organism evidence="2 3">
    <name type="scientific">Virgibacillus halodenitrificans</name>
    <name type="common">Bacillus halodenitrificans</name>
    <dbReference type="NCBI Taxonomy" id="1482"/>
    <lineage>
        <taxon>Bacteria</taxon>
        <taxon>Bacillati</taxon>
        <taxon>Bacillota</taxon>
        <taxon>Bacilli</taxon>
        <taxon>Bacillales</taxon>
        <taxon>Bacillaceae</taxon>
        <taxon>Virgibacillus</taxon>
    </lineage>
</organism>
<dbReference type="EMBL" id="JACWEZ010000001">
    <property type="protein sequence ID" value="MBD1221046.1"/>
    <property type="molecule type" value="Genomic_DNA"/>
</dbReference>
<dbReference type="RefSeq" id="WP_189776421.1">
    <property type="nucleotide sequence ID" value="NZ_JACWEZ010000001.1"/>
</dbReference>
<keyword evidence="3" id="KW-1185">Reference proteome</keyword>
<feature type="transmembrane region" description="Helical" evidence="1">
    <location>
        <begin position="28"/>
        <end position="46"/>
    </location>
</feature>
<proteinExistence type="predicted"/>
<evidence type="ECO:0000313" key="3">
    <source>
        <dbReference type="Proteomes" id="UP000621631"/>
    </source>
</evidence>
<name>A0ABR7VID6_VIRHA</name>
<reference evidence="2 3" key="1">
    <citation type="submission" date="2020-09" db="EMBL/GenBank/DDBJ databases">
        <title>Draft Genome Sequences of Oil-Oxidizing Bacteria Halomonas titanicae, Marinobacter lutaoensis, and Virgibacillus halodenitrificans Isolated from Highly Saline Environments.</title>
        <authorList>
            <person name="Grouzdev D.S."/>
            <person name="Sokolova D.S."/>
            <person name="Semenova E.M."/>
            <person name="Borzenkov I.A."/>
            <person name="Bidzhieva S.K."/>
            <person name="Poltaraus A.B."/>
            <person name="Nazina T.N."/>
        </authorList>
    </citation>
    <scope>NUCLEOTIDE SEQUENCE [LARGE SCALE GENOMIC DNA]</scope>
    <source>
        <strain evidence="2 3">VKM B-3472D</strain>
    </source>
</reference>
<evidence type="ECO:0000256" key="1">
    <source>
        <dbReference type="SAM" id="Phobius"/>
    </source>
</evidence>
<evidence type="ECO:0000313" key="2">
    <source>
        <dbReference type="EMBL" id="MBD1221046.1"/>
    </source>
</evidence>
<gene>
    <name evidence="2" type="ORF">IC602_00295</name>
</gene>
<comment type="caution">
    <text evidence="2">The sequence shown here is derived from an EMBL/GenBank/DDBJ whole genome shotgun (WGS) entry which is preliminary data.</text>
</comment>
<sequence>MIGYVLGVATLIISLILVANQRLSRKHFSGVFLGLILILGLIILMVKTQNFPVVTKKQIHAATDHLENNNDILQVVIEVEEKTIFCSIKVKHNSSEEEKEELGESCAKVLAKEVSKNSALTKPTANYLGELYNFYSLELMVGTDHEEDEIMFMRKNKDTKELVW</sequence>
<protein>
    <submittedName>
        <fullName evidence="2">Uncharacterized protein</fullName>
    </submittedName>
</protein>
<dbReference type="Proteomes" id="UP000621631">
    <property type="component" value="Unassembled WGS sequence"/>
</dbReference>